<dbReference type="Gene3D" id="3.40.50.300">
    <property type="entry name" value="P-loop containing nucleotide triphosphate hydrolases"/>
    <property type="match status" value="2"/>
</dbReference>
<dbReference type="SUPFAM" id="SSF52540">
    <property type="entry name" value="P-loop containing nucleoside triphosphate hydrolases"/>
    <property type="match status" value="1"/>
</dbReference>
<dbReference type="RefSeq" id="WP_158393573.1">
    <property type="nucleotide sequence ID" value="NZ_PNHC01000012.1"/>
</dbReference>
<comment type="caution">
    <text evidence="2">The sequence shown here is derived from an EMBL/GenBank/DDBJ whole genome shotgun (WGS) entry which is preliminary data.</text>
</comment>
<evidence type="ECO:0000313" key="2">
    <source>
        <dbReference type="EMBL" id="PMC67970.1"/>
    </source>
</evidence>
<sequence>MPIKSIEIKNFKTIKDSKIEFKKNLSAIYGPNGTGKTAIIEVLDIMKSYFIKSFLKNDSLKEKHLKEKLLKGISIGEKNIIISIVFSIDELDYKILVEFNKPNEEYLYVSKEELSVKEADSRRKFKNIVKIVNGEELLSPEIYIENSVKNNFDILEKSILKEIEGGAKRFINEFSNLSSYLSLIMKYFSNSNKEELFSIPKELSLVITEFSKIQKIFLNMVVITLEEQALYNSNLLIPMSIHTNNIHRRLLVNSRDSIGNIYSEKEAKILENTVKEINSIFSTIIPNSKLSTERKVTSLEGEKLKIGVNIYVEKDGKKLLLDQESTGIIKLVSLLSIILYYIKDKEAIIAIDEFDIHIFEYLLALFLEKISLYAKGQLIFTAHNLLPMEKLDKESIIISTKDEKKGVKYVYLKGASVTTNLRQKYLRSQSMWTEENIEPLLLNSSALEMFIKKLVI</sequence>
<dbReference type="InterPro" id="IPR027417">
    <property type="entry name" value="P-loop_NTPase"/>
</dbReference>
<reference evidence="2 3" key="1">
    <citation type="submission" date="2017-09" db="EMBL/GenBank/DDBJ databases">
        <title>Bacterial strain isolated from the female urinary microbiota.</title>
        <authorList>
            <person name="Thomas-White K."/>
            <person name="Kumar N."/>
            <person name="Forster S."/>
            <person name="Putonti C."/>
            <person name="Lawley T."/>
            <person name="Wolfe A.J."/>
        </authorList>
    </citation>
    <scope>NUCLEOTIDE SEQUENCE [LARGE SCALE GENOMIC DNA]</scope>
    <source>
        <strain evidence="2 3">UMB0249</strain>
    </source>
</reference>
<feature type="domain" description="Endonuclease GajA/Old nuclease/RecF-like AAA" evidence="1">
    <location>
        <begin position="1"/>
        <end position="384"/>
    </location>
</feature>
<dbReference type="InterPro" id="IPR041685">
    <property type="entry name" value="AAA_GajA/Old/RecF-like"/>
</dbReference>
<evidence type="ECO:0000259" key="1">
    <source>
        <dbReference type="Pfam" id="PF13175"/>
    </source>
</evidence>
<accession>A0A2N6TF90</accession>
<gene>
    <name evidence="2" type="ORF">CJ209_11060</name>
</gene>
<dbReference type="PANTHER" id="PTHR43581">
    <property type="entry name" value="ATP/GTP PHOSPHATASE"/>
    <property type="match status" value="1"/>
</dbReference>
<name>A0A2N6TF90_FUSNU</name>
<dbReference type="EMBL" id="PNHC01000012">
    <property type="protein sequence ID" value="PMC67970.1"/>
    <property type="molecule type" value="Genomic_DNA"/>
</dbReference>
<dbReference type="InterPro" id="IPR051396">
    <property type="entry name" value="Bact_Antivir_Def_Nuclease"/>
</dbReference>
<proteinExistence type="predicted"/>
<protein>
    <recommendedName>
        <fullName evidence="1">Endonuclease GajA/Old nuclease/RecF-like AAA domain-containing protein</fullName>
    </recommendedName>
</protein>
<dbReference type="AlphaFoldDB" id="A0A2N6TF90"/>
<dbReference type="PANTHER" id="PTHR43581:SF2">
    <property type="entry name" value="EXCINUCLEASE ATPASE SUBUNIT"/>
    <property type="match status" value="1"/>
</dbReference>
<evidence type="ECO:0000313" key="3">
    <source>
        <dbReference type="Proteomes" id="UP000235733"/>
    </source>
</evidence>
<dbReference type="Pfam" id="PF13175">
    <property type="entry name" value="AAA_15"/>
    <property type="match status" value="1"/>
</dbReference>
<organism evidence="2 3">
    <name type="scientific">Fusobacterium nucleatum</name>
    <dbReference type="NCBI Taxonomy" id="851"/>
    <lineage>
        <taxon>Bacteria</taxon>
        <taxon>Fusobacteriati</taxon>
        <taxon>Fusobacteriota</taxon>
        <taxon>Fusobacteriia</taxon>
        <taxon>Fusobacteriales</taxon>
        <taxon>Fusobacteriaceae</taxon>
        <taxon>Fusobacterium</taxon>
    </lineage>
</organism>
<dbReference type="Proteomes" id="UP000235733">
    <property type="component" value="Unassembled WGS sequence"/>
</dbReference>